<feature type="domain" description="FHA" evidence="3">
    <location>
        <begin position="23"/>
        <end position="72"/>
    </location>
</feature>
<evidence type="ECO:0000256" key="1">
    <source>
        <dbReference type="ARBA" id="ARBA00022801"/>
    </source>
</evidence>
<accession>A0A7V1ZHR9</accession>
<dbReference type="Pfam" id="PF00498">
    <property type="entry name" value="FHA"/>
    <property type="match status" value="1"/>
</dbReference>
<evidence type="ECO:0000313" key="5">
    <source>
        <dbReference type="EMBL" id="HEQ88350.1"/>
    </source>
</evidence>
<dbReference type="PANTHER" id="PTHR43156">
    <property type="entry name" value="STAGE II SPORULATION PROTEIN E-RELATED"/>
    <property type="match status" value="1"/>
</dbReference>
<dbReference type="InterPro" id="IPR000253">
    <property type="entry name" value="FHA_dom"/>
</dbReference>
<dbReference type="SMART" id="SM00240">
    <property type="entry name" value="FHA"/>
    <property type="match status" value="1"/>
</dbReference>
<dbReference type="PANTHER" id="PTHR43156:SF2">
    <property type="entry name" value="STAGE II SPORULATION PROTEIN E"/>
    <property type="match status" value="1"/>
</dbReference>
<dbReference type="Gene3D" id="2.60.200.20">
    <property type="match status" value="1"/>
</dbReference>
<dbReference type="PROSITE" id="PS51746">
    <property type="entry name" value="PPM_2"/>
    <property type="match status" value="1"/>
</dbReference>
<dbReference type="SUPFAM" id="SSF55781">
    <property type="entry name" value="GAF domain-like"/>
    <property type="match status" value="1"/>
</dbReference>
<dbReference type="PROSITE" id="PS50006">
    <property type="entry name" value="FHA_DOMAIN"/>
    <property type="match status" value="1"/>
</dbReference>
<name>A0A7V1ZHR9_9BACT</name>
<dbReference type="GO" id="GO:0016791">
    <property type="term" value="F:phosphatase activity"/>
    <property type="evidence" value="ECO:0007669"/>
    <property type="project" value="TreeGrafter"/>
</dbReference>
<dbReference type="AlphaFoldDB" id="A0A7V1ZHR9"/>
<keyword evidence="2" id="KW-0175">Coiled coil</keyword>
<organism evidence="5">
    <name type="scientific">Thermoanaerobaculum aquaticum</name>
    <dbReference type="NCBI Taxonomy" id="1312852"/>
    <lineage>
        <taxon>Bacteria</taxon>
        <taxon>Pseudomonadati</taxon>
        <taxon>Acidobacteriota</taxon>
        <taxon>Thermoanaerobaculia</taxon>
        <taxon>Thermoanaerobaculales</taxon>
        <taxon>Thermoanaerobaculaceae</taxon>
        <taxon>Thermoanaerobaculum</taxon>
    </lineage>
</organism>
<dbReference type="SMART" id="SM00065">
    <property type="entry name" value="GAF"/>
    <property type="match status" value="1"/>
</dbReference>
<dbReference type="InterPro" id="IPR001932">
    <property type="entry name" value="PPM-type_phosphatase-like_dom"/>
</dbReference>
<dbReference type="InterPro" id="IPR029016">
    <property type="entry name" value="GAF-like_dom_sf"/>
</dbReference>
<dbReference type="InterPro" id="IPR003018">
    <property type="entry name" value="GAF"/>
</dbReference>
<evidence type="ECO:0000259" key="4">
    <source>
        <dbReference type="PROSITE" id="PS51746"/>
    </source>
</evidence>
<dbReference type="SUPFAM" id="SSF49879">
    <property type="entry name" value="SMAD/FHA domain"/>
    <property type="match status" value="1"/>
</dbReference>
<dbReference type="InterPro" id="IPR052016">
    <property type="entry name" value="Bact_Sigma-Reg"/>
</dbReference>
<dbReference type="Gene3D" id="3.30.450.40">
    <property type="match status" value="1"/>
</dbReference>
<evidence type="ECO:0000259" key="3">
    <source>
        <dbReference type="PROSITE" id="PS50006"/>
    </source>
</evidence>
<dbReference type="SUPFAM" id="SSF81606">
    <property type="entry name" value="PP2C-like"/>
    <property type="match status" value="1"/>
</dbReference>
<feature type="coiled-coil region" evidence="2">
    <location>
        <begin position="288"/>
        <end position="320"/>
    </location>
</feature>
<sequence length="552" mass="59650">MLRLAITLPDGSSVERTFLKGPVTVGRAEDVTLSLKDLSLSRRHALFETGPHGWTVQDLGSRNGTFVNGHRLTAPQALRMGDALQLGQVRIQVLECGAPAEVSDREIGETTLLKPVAKVLKDSGVDALPVTAEASKETLHRYAERLSLLAKVHEALASQVTEEGLLTLVLDQIFDQLHPDQAAIFLKGEDGSFACAASRCQKDCYDKLLLSRSLVREVVDKKAAALVVDAFTDARFQQAMSLRAVGVRSILAVPLLTEDVALGLLVCASRLAVRSFTQEDLEFVVPLASVAAMRLRNLRLALEAAEKKRLEQELALARRIQVGLFREEIPQLPGYAILGGNVPSRVVSGDFYQLLSSDNGCTALVADVSGKGIGAALLAASLEALFAGPLHLNLPPSEVCNRVSQLFYARTDASKFATAFLAQLDAASGVVTYCNAGHCPAVLVTAQGEVKALTSTGPPLGMFADQQYSQEQVALQPGDTLVLYSDGVTETTDAHGDEFGLERFSELLRSYRTLPLEDLWEQVEQELSTYSQSPTPGDDRTLVFIRRETKPA</sequence>
<reference evidence="5" key="1">
    <citation type="journal article" date="2020" name="mSystems">
        <title>Genome- and Community-Level Interaction Insights into Carbon Utilization and Element Cycling Functions of Hydrothermarchaeota in Hydrothermal Sediment.</title>
        <authorList>
            <person name="Zhou Z."/>
            <person name="Liu Y."/>
            <person name="Xu W."/>
            <person name="Pan J."/>
            <person name="Luo Z.H."/>
            <person name="Li M."/>
        </authorList>
    </citation>
    <scope>NUCLEOTIDE SEQUENCE [LARGE SCALE GENOMIC DNA]</scope>
    <source>
        <strain evidence="5">SpSt-186</strain>
    </source>
</reference>
<keyword evidence="1" id="KW-0378">Hydrolase</keyword>
<evidence type="ECO:0000256" key="2">
    <source>
        <dbReference type="SAM" id="Coils"/>
    </source>
</evidence>
<dbReference type="Gene3D" id="3.60.40.10">
    <property type="entry name" value="PPM-type phosphatase domain"/>
    <property type="match status" value="1"/>
</dbReference>
<feature type="domain" description="PPM-type phosphatase" evidence="4">
    <location>
        <begin position="332"/>
        <end position="547"/>
    </location>
</feature>
<comment type="caution">
    <text evidence="5">The sequence shown here is derived from an EMBL/GenBank/DDBJ whole genome shotgun (WGS) entry which is preliminary data.</text>
</comment>
<dbReference type="InterPro" id="IPR036457">
    <property type="entry name" value="PPM-type-like_dom_sf"/>
</dbReference>
<dbReference type="InterPro" id="IPR008984">
    <property type="entry name" value="SMAD_FHA_dom_sf"/>
</dbReference>
<proteinExistence type="predicted"/>
<dbReference type="Pfam" id="PF07228">
    <property type="entry name" value="SpoIIE"/>
    <property type="match status" value="1"/>
</dbReference>
<gene>
    <name evidence="5" type="ORF">ENP06_02945</name>
</gene>
<dbReference type="Pfam" id="PF01590">
    <property type="entry name" value="GAF"/>
    <property type="match status" value="1"/>
</dbReference>
<dbReference type="SMART" id="SM00331">
    <property type="entry name" value="PP2C_SIG"/>
    <property type="match status" value="1"/>
</dbReference>
<protein>
    <submittedName>
        <fullName evidence="5">FHA domain-containing protein</fullName>
    </submittedName>
</protein>
<dbReference type="CDD" id="cd00060">
    <property type="entry name" value="FHA"/>
    <property type="match status" value="1"/>
</dbReference>
<dbReference type="EMBL" id="DSHW01000220">
    <property type="protein sequence ID" value="HEQ88350.1"/>
    <property type="molecule type" value="Genomic_DNA"/>
</dbReference>